<dbReference type="AlphaFoldDB" id="A0A4U2MQ83"/>
<protein>
    <recommendedName>
        <fullName evidence="3">Glycosaminoglycan attachment site</fullName>
    </recommendedName>
</protein>
<sequence>MDLFNLEVAESVLHENFKNIKGDVDLRKVISNWCIGFEDRDNKFVKEFQTTFNSSFWELYLHASFKNLGFTTDYSHDAPDFHLKSRKTKKEFLVEAVATKNPDNGTPEHERIEELNRLYKSGKSDEEIHSEIIHLATERIANSISTKCRKYEERYSKMEHVKEKPLILAIGSFEQPLFYLQGIGAIQRVLYGLTKAEYRGDMPYMEFSDHITKKSTGGKIPIGLFNDDKYSFISGVIFNPIATSGKLRALSINKSKDIIVNTYKYNDYDTVATINSEPHTKYRESLLDGTSLFLNPYADNPIDTKEFDNPDIAIYHHKNSAKIKHNFLFSRTVIDIKTNTSDIQEML</sequence>
<dbReference type="RefSeq" id="WP_137052857.1">
    <property type="nucleotide sequence ID" value="NZ_SZOM01000174.1"/>
</dbReference>
<evidence type="ECO:0008006" key="3">
    <source>
        <dbReference type="Google" id="ProtNLM"/>
    </source>
</evidence>
<reference evidence="1 2" key="1">
    <citation type="journal article" date="2019" name="Environ. Microbiol.">
        <title>An active ?-lactamase is a part of an orchestrated cell wall stress resistance network of Bacillus subtilis and related rhizosphere species.</title>
        <authorList>
            <person name="Bucher T."/>
            <person name="Keren-Paz A."/>
            <person name="Hausser J."/>
            <person name="Olender T."/>
            <person name="Cytryn E."/>
            <person name="Kolodkin-Gal I."/>
        </authorList>
    </citation>
    <scope>NUCLEOTIDE SEQUENCE [LARGE SCALE GENOMIC DNA]</scope>
    <source>
        <strain evidence="1 2">I71</strain>
    </source>
</reference>
<dbReference type="Proteomes" id="UP000306037">
    <property type="component" value="Unassembled WGS sequence"/>
</dbReference>
<evidence type="ECO:0000313" key="1">
    <source>
        <dbReference type="EMBL" id="TKH13304.1"/>
    </source>
</evidence>
<name>A0A4U2MQ83_9BACI</name>
<organism evidence="1 2">
    <name type="scientific">Bacillus wiedmannii</name>
    <dbReference type="NCBI Taxonomy" id="1890302"/>
    <lineage>
        <taxon>Bacteria</taxon>
        <taxon>Bacillati</taxon>
        <taxon>Bacillota</taxon>
        <taxon>Bacilli</taxon>
        <taxon>Bacillales</taxon>
        <taxon>Bacillaceae</taxon>
        <taxon>Bacillus</taxon>
        <taxon>Bacillus cereus group</taxon>
    </lineage>
</organism>
<accession>A0A4U2MQ83</accession>
<comment type="caution">
    <text evidence="1">The sequence shown here is derived from an EMBL/GenBank/DDBJ whole genome shotgun (WGS) entry which is preliminary data.</text>
</comment>
<gene>
    <name evidence="1" type="ORF">FC694_19820</name>
</gene>
<dbReference type="EMBL" id="SZOM01000174">
    <property type="protein sequence ID" value="TKH13304.1"/>
    <property type="molecule type" value="Genomic_DNA"/>
</dbReference>
<evidence type="ECO:0000313" key="2">
    <source>
        <dbReference type="Proteomes" id="UP000306037"/>
    </source>
</evidence>
<proteinExistence type="predicted"/>